<dbReference type="Pfam" id="PF00528">
    <property type="entry name" value="BPD_transp_1"/>
    <property type="match status" value="1"/>
</dbReference>
<evidence type="ECO:0000259" key="8">
    <source>
        <dbReference type="PROSITE" id="PS50928"/>
    </source>
</evidence>
<dbReference type="Gene3D" id="1.10.3720.10">
    <property type="entry name" value="MetI-like"/>
    <property type="match status" value="1"/>
</dbReference>
<dbReference type="EMBL" id="JOKG01000005">
    <property type="protein sequence ID" value="KEQ11865.1"/>
    <property type="molecule type" value="Genomic_DNA"/>
</dbReference>
<evidence type="ECO:0000256" key="6">
    <source>
        <dbReference type="ARBA" id="ARBA00023136"/>
    </source>
</evidence>
<evidence type="ECO:0000256" key="7">
    <source>
        <dbReference type="RuleBase" id="RU363032"/>
    </source>
</evidence>
<sequence>MLLFILKRLALAIPTLLILVTLSFFLIQTAPGSPFTGDFNMPPEILANLEAKYHLDEPLYRQYFYYLSDLLKGDLGPSFKYMDYSVNELVAQSLPLSIKLGLTAFIVMVIAGVALGTLAAIRQNTWVDYLVMSFSMTGVVLPSFVIAPILVLLFAVTLGWLPAGGWNDGHWSSMVLPVASLTIVYIAAVARIMRSSMIETLNSPFIRTARAKGLPTHRIILRHALKPSLLPVVSYLGPAFVGIITGSVVIETVFGLPGIGQHFVNGALNRDYSLVLGLTVIVGALTILFTTLVDILYGLIDPKIRIKH</sequence>
<dbReference type="PANTHER" id="PTHR30465:SF74">
    <property type="entry name" value="OLIGOPEPTIDE TRANSPORT SYSTEM PERMEASE PROTEIN OPPB"/>
    <property type="match status" value="1"/>
</dbReference>
<gene>
    <name evidence="9" type="primary">oppB</name>
    <name evidence="9" type="ORF">GZ77_22335</name>
</gene>
<dbReference type="Proteomes" id="UP000028006">
    <property type="component" value="Unassembled WGS sequence"/>
</dbReference>
<dbReference type="InterPro" id="IPR000515">
    <property type="entry name" value="MetI-like"/>
</dbReference>
<dbReference type="InterPro" id="IPR035906">
    <property type="entry name" value="MetI-like_sf"/>
</dbReference>
<dbReference type="PANTHER" id="PTHR30465">
    <property type="entry name" value="INNER MEMBRANE ABC TRANSPORTER"/>
    <property type="match status" value="1"/>
</dbReference>
<keyword evidence="2 7" id="KW-0813">Transport</keyword>
<evidence type="ECO:0000256" key="4">
    <source>
        <dbReference type="ARBA" id="ARBA00022692"/>
    </source>
</evidence>
<keyword evidence="4 7" id="KW-0812">Transmembrane</keyword>
<evidence type="ECO:0000313" key="10">
    <source>
        <dbReference type="Proteomes" id="UP000028006"/>
    </source>
</evidence>
<dbReference type="CDD" id="cd06261">
    <property type="entry name" value="TM_PBP2"/>
    <property type="match status" value="1"/>
</dbReference>
<name>A0A081N092_9GAMM</name>
<comment type="similarity">
    <text evidence="7">Belongs to the binding-protein-dependent transport system permease family.</text>
</comment>
<proteinExistence type="inferred from homology"/>
<dbReference type="eggNOG" id="COG0601">
    <property type="taxonomic scope" value="Bacteria"/>
</dbReference>
<comment type="subcellular location">
    <subcellularLocation>
        <location evidence="1 7">Cell membrane</location>
        <topology evidence="1 7">Multi-pass membrane protein</topology>
    </subcellularLocation>
</comment>
<dbReference type="Pfam" id="PF19300">
    <property type="entry name" value="BPD_transp_1_N"/>
    <property type="match status" value="1"/>
</dbReference>
<comment type="caution">
    <text evidence="9">The sequence shown here is derived from an EMBL/GenBank/DDBJ whole genome shotgun (WGS) entry which is preliminary data.</text>
</comment>
<feature type="transmembrane region" description="Helical" evidence="7">
    <location>
        <begin position="100"/>
        <end position="121"/>
    </location>
</feature>
<dbReference type="InterPro" id="IPR045621">
    <property type="entry name" value="BPD_transp_1_N"/>
</dbReference>
<organism evidence="9 10">
    <name type="scientific">Endozoicomonas montiporae</name>
    <dbReference type="NCBI Taxonomy" id="1027273"/>
    <lineage>
        <taxon>Bacteria</taxon>
        <taxon>Pseudomonadati</taxon>
        <taxon>Pseudomonadota</taxon>
        <taxon>Gammaproteobacteria</taxon>
        <taxon>Oceanospirillales</taxon>
        <taxon>Endozoicomonadaceae</taxon>
        <taxon>Endozoicomonas</taxon>
    </lineage>
</organism>
<evidence type="ECO:0000313" key="9">
    <source>
        <dbReference type="EMBL" id="KEQ11865.1"/>
    </source>
</evidence>
<dbReference type="AlphaFoldDB" id="A0A081N092"/>
<dbReference type="NCBIfam" id="NF007008">
    <property type="entry name" value="PRK09471.1"/>
    <property type="match status" value="1"/>
</dbReference>
<keyword evidence="3" id="KW-1003">Cell membrane</keyword>
<feature type="transmembrane region" description="Helical" evidence="7">
    <location>
        <begin position="274"/>
        <end position="300"/>
    </location>
</feature>
<dbReference type="RefSeq" id="WP_034879008.1">
    <property type="nucleotide sequence ID" value="NZ_JOKG01000005.1"/>
</dbReference>
<dbReference type="GO" id="GO:0005886">
    <property type="term" value="C:plasma membrane"/>
    <property type="evidence" value="ECO:0007669"/>
    <property type="project" value="UniProtKB-SubCell"/>
</dbReference>
<keyword evidence="5 7" id="KW-1133">Transmembrane helix</keyword>
<keyword evidence="6 7" id="KW-0472">Membrane</keyword>
<dbReference type="GO" id="GO:0055085">
    <property type="term" value="P:transmembrane transport"/>
    <property type="evidence" value="ECO:0007669"/>
    <property type="project" value="InterPro"/>
</dbReference>
<feature type="transmembrane region" description="Helical" evidence="7">
    <location>
        <begin position="173"/>
        <end position="193"/>
    </location>
</feature>
<evidence type="ECO:0000256" key="2">
    <source>
        <dbReference type="ARBA" id="ARBA00022448"/>
    </source>
</evidence>
<evidence type="ECO:0000256" key="1">
    <source>
        <dbReference type="ARBA" id="ARBA00004651"/>
    </source>
</evidence>
<keyword evidence="10" id="KW-1185">Reference proteome</keyword>
<reference evidence="9 10" key="1">
    <citation type="submission" date="2014-06" db="EMBL/GenBank/DDBJ databases">
        <title>Whole Genome Sequences of Three Symbiotic Endozoicomonas Bacteria.</title>
        <authorList>
            <person name="Neave M.J."/>
            <person name="Apprill A."/>
            <person name="Voolstra C.R."/>
        </authorList>
    </citation>
    <scope>NUCLEOTIDE SEQUENCE [LARGE SCALE GENOMIC DNA]</scope>
    <source>
        <strain evidence="9 10">LMG 24815</strain>
    </source>
</reference>
<feature type="transmembrane region" description="Helical" evidence="7">
    <location>
        <begin position="232"/>
        <end position="254"/>
    </location>
</feature>
<feature type="transmembrane region" description="Helical" evidence="7">
    <location>
        <begin position="133"/>
        <end position="161"/>
    </location>
</feature>
<feature type="domain" description="ABC transmembrane type-1" evidence="8">
    <location>
        <begin position="94"/>
        <end position="297"/>
    </location>
</feature>
<evidence type="ECO:0000256" key="5">
    <source>
        <dbReference type="ARBA" id="ARBA00022989"/>
    </source>
</evidence>
<dbReference type="PROSITE" id="PS50928">
    <property type="entry name" value="ABC_TM1"/>
    <property type="match status" value="1"/>
</dbReference>
<protein>
    <submittedName>
        <fullName evidence="9">Oligopeptide transporter permease</fullName>
    </submittedName>
</protein>
<dbReference type="SUPFAM" id="SSF161098">
    <property type="entry name" value="MetI-like"/>
    <property type="match status" value="1"/>
</dbReference>
<evidence type="ECO:0000256" key="3">
    <source>
        <dbReference type="ARBA" id="ARBA00022475"/>
    </source>
</evidence>
<accession>A0A081N092</accession>